<feature type="chain" id="PRO_5038009325" evidence="5">
    <location>
        <begin position="23"/>
        <end position="564"/>
    </location>
</feature>
<dbReference type="Pfam" id="PF00691">
    <property type="entry name" value="OmpA"/>
    <property type="match status" value="1"/>
</dbReference>
<dbReference type="InterPro" id="IPR050330">
    <property type="entry name" value="Bact_OuterMem_StrucFunc"/>
</dbReference>
<dbReference type="InterPro" id="IPR011659">
    <property type="entry name" value="WD40"/>
</dbReference>
<dbReference type="Proteomes" id="UP000619078">
    <property type="component" value="Unassembled WGS sequence"/>
</dbReference>
<keyword evidence="8" id="KW-1185">Reference proteome</keyword>
<accession>A0A926NUM7</accession>
<feature type="domain" description="OmpA-like" evidence="6">
    <location>
        <begin position="443"/>
        <end position="564"/>
    </location>
</feature>
<dbReference type="InterPro" id="IPR036737">
    <property type="entry name" value="OmpA-like_sf"/>
</dbReference>
<comment type="subcellular location">
    <subcellularLocation>
        <location evidence="1">Cell outer membrane</location>
    </subcellularLocation>
</comment>
<dbReference type="AlphaFoldDB" id="A0A926NUM7"/>
<dbReference type="PANTHER" id="PTHR30329:SF21">
    <property type="entry name" value="LIPOPROTEIN YIAD-RELATED"/>
    <property type="match status" value="1"/>
</dbReference>
<evidence type="ECO:0000256" key="2">
    <source>
        <dbReference type="ARBA" id="ARBA00023136"/>
    </source>
</evidence>
<evidence type="ECO:0000256" key="1">
    <source>
        <dbReference type="ARBA" id="ARBA00004442"/>
    </source>
</evidence>
<dbReference type="RefSeq" id="WP_191160544.1">
    <property type="nucleotide sequence ID" value="NZ_JACWMX010000001.1"/>
</dbReference>
<feature type="signal peptide" evidence="5">
    <location>
        <begin position="1"/>
        <end position="22"/>
    </location>
</feature>
<evidence type="ECO:0000256" key="4">
    <source>
        <dbReference type="PROSITE-ProRule" id="PRU00473"/>
    </source>
</evidence>
<name>A0A926NUM7_9SPHI</name>
<gene>
    <name evidence="7" type="ORF">IDJ76_02925</name>
</gene>
<evidence type="ECO:0000313" key="7">
    <source>
        <dbReference type="EMBL" id="MBD1392044.1"/>
    </source>
</evidence>
<evidence type="ECO:0000259" key="6">
    <source>
        <dbReference type="PROSITE" id="PS51123"/>
    </source>
</evidence>
<dbReference type="PANTHER" id="PTHR30329">
    <property type="entry name" value="STATOR ELEMENT OF FLAGELLAR MOTOR COMPLEX"/>
    <property type="match status" value="1"/>
</dbReference>
<evidence type="ECO:0000256" key="5">
    <source>
        <dbReference type="SAM" id="SignalP"/>
    </source>
</evidence>
<dbReference type="SUPFAM" id="SSF48452">
    <property type="entry name" value="TPR-like"/>
    <property type="match status" value="1"/>
</dbReference>
<reference evidence="7" key="1">
    <citation type="submission" date="2020-09" db="EMBL/GenBank/DDBJ databases">
        <title>Novel species of Mucilaginibacter isolated from a glacier on the Tibetan Plateau.</title>
        <authorList>
            <person name="Liu Q."/>
            <person name="Xin Y.-H."/>
        </authorList>
    </citation>
    <scope>NUCLEOTIDE SEQUENCE</scope>
    <source>
        <strain evidence="7">ZB1P21</strain>
    </source>
</reference>
<organism evidence="7 8">
    <name type="scientific">Mucilaginibacter glaciei</name>
    <dbReference type="NCBI Taxonomy" id="2772109"/>
    <lineage>
        <taxon>Bacteria</taxon>
        <taxon>Pseudomonadati</taxon>
        <taxon>Bacteroidota</taxon>
        <taxon>Sphingobacteriia</taxon>
        <taxon>Sphingobacteriales</taxon>
        <taxon>Sphingobacteriaceae</taxon>
        <taxon>Mucilaginibacter</taxon>
    </lineage>
</organism>
<dbReference type="PRINTS" id="PR01021">
    <property type="entry name" value="OMPADOMAIN"/>
</dbReference>
<evidence type="ECO:0000313" key="8">
    <source>
        <dbReference type="Proteomes" id="UP000619078"/>
    </source>
</evidence>
<sequence>MKRLLITYLLLMVLGQMTGAQEQLTQAQRADKLYERFEYAKALELYLPIADNRTSGLHVTERIADCYRNITRYQEAEAWYARLTAERRASAISHYYYAEMLLRNQKFEQAKAAYKVYFGKVKDPQRLKLKLGSCDSAALWITKKPGYEVKNERNLNTAYSEYGAAFFYKEQLIFASDRDVTTQIDNRTGNGWFNLYFTDGEGSKPIALNKVPAWNSLGNEYHTGPIAFYKDTAYVTITTDAAAADIKTDKHTKQRLYSRRLQLLVMVKKGDKWLLSSDFNYNDLNKYSTANAALSADGKILYFTSDRPGGYGKTDLWYCGKQADGSWGPPVNCGPLINTADEESFPQIGDDGLLYYASKGLPGMGGYDIYKVKGAQNVWAKPENSKYPINSTSDDFALLTHDGKTGYLSSNRQGGQGSDDIYNFKTVEPAVAKPLFGVADKPIKTGQTFVLRNIYYDLDKYNIRQDAAAELDRVAEVLKEHPNVLIELSSHTDSRADDAYNLRLSQRRADAAVTYLISKGIAANRLIAKGYGETQLIIQCANGVACTEAQHQINRRTEIKVLSE</sequence>
<evidence type="ECO:0000256" key="3">
    <source>
        <dbReference type="ARBA" id="ARBA00023237"/>
    </source>
</evidence>
<keyword evidence="2 4" id="KW-0472">Membrane</keyword>
<proteinExistence type="predicted"/>
<dbReference type="SUPFAM" id="SSF82171">
    <property type="entry name" value="DPP6 N-terminal domain-like"/>
    <property type="match status" value="1"/>
</dbReference>
<keyword evidence="5" id="KW-0732">Signal</keyword>
<comment type="caution">
    <text evidence="7">The sequence shown here is derived from an EMBL/GenBank/DDBJ whole genome shotgun (WGS) entry which is preliminary data.</text>
</comment>
<dbReference type="EMBL" id="JACWMX010000001">
    <property type="protein sequence ID" value="MBD1392044.1"/>
    <property type="molecule type" value="Genomic_DNA"/>
</dbReference>
<dbReference type="PROSITE" id="PS51123">
    <property type="entry name" value="OMPA_2"/>
    <property type="match status" value="1"/>
</dbReference>
<dbReference type="Pfam" id="PF07676">
    <property type="entry name" value="PD40"/>
    <property type="match status" value="1"/>
</dbReference>
<dbReference type="Gene3D" id="1.25.40.10">
    <property type="entry name" value="Tetratricopeptide repeat domain"/>
    <property type="match status" value="1"/>
</dbReference>
<dbReference type="InterPro" id="IPR006664">
    <property type="entry name" value="OMP_bac"/>
</dbReference>
<dbReference type="GO" id="GO:0009279">
    <property type="term" value="C:cell outer membrane"/>
    <property type="evidence" value="ECO:0007669"/>
    <property type="project" value="UniProtKB-SubCell"/>
</dbReference>
<protein>
    <submittedName>
        <fullName evidence="7">OmpA family protein</fullName>
    </submittedName>
</protein>
<dbReference type="SUPFAM" id="SSF103088">
    <property type="entry name" value="OmpA-like"/>
    <property type="match status" value="1"/>
</dbReference>
<keyword evidence="3" id="KW-0998">Cell outer membrane</keyword>
<dbReference type="InterPro" id="IPR006665">
    <property type="entry name" value="OmpA-like"/>
</dbReference>
<dbReference type="Gene3D" id="3.30.1330.60">
    <property type="entry name" value="OmpA-like domain"/>
    <property type="match status" value="1"/>
</dbReference>
<dbReference type="InterPro" id="IPR011990">
    <property type="entry name" value="TPR-like_helical_dom_sf"/>
</dbReference>
<dbReference type="CDD" id="cd07185">
    <property type="entry name" value="OmpA_C-like"/>
    <property type="match status" value="1"/>
</dbReference>